<dbReference type="Proteomes" id="UP000008842">
    <property type="component" value="Chromosome"/>
</dbReference>
<dbReference type="GeneID" id="29256280"/>
<dbReference type="InterPro" id="IPR058240">
    <property type="entry name" value="rSAM_sf"/>
</dbReference>
<name>B2RJP4_PORG3</name>
<dbReference type="PANTHER" id="PTHR11228:SF7">
    <property type="entry name" value="PQQA PEPTIDE CYCLASE"/>
    <property type="match status" value="1"/>
</dbReference>
<evidence type="ECO:0000256" key="5">
    <source>
        <dbReference type="ARBA" id="ARBA00023014"/>
    </source>
</evidence>
<dbReference type="SFLD" id="SFLDS00029">
    <property type="entry name" value="Radical_SAM"/>
    <property type="match status" value="1"/>
</dbReference>
<evidence type="ECO:0000256" key="1">
    <source>
        <dbReference type="ARBA" id="ARBA00001966"/>
    </source>
</evidence>
<evidence type="ECO:0000259" key="6">
    <source>
        <dbReference type="PROSITE" id="PS51918"/>
    </source>
</evidence>
<evidence type="ECO:0000256" key="2">
    <source>
        <dbReference type="ARBA" id="ARBA00022691"/>
    </source>
</evidence>
<evidence type="ECO:0000256" key="4">
    <source>
        <dbReference type="ARBA" id="ARBA00023004"/>
    </source>
</evidence>
<dbReference type="Gene3D" id="3.20.20.70">
    <property type="entry name" value="Aldolase class I"/>
    <property type="match status" value="1"/>
</dbReference>
<evidence type="ECO:0000313" key="7">
    <source>
        <dbReference type="EMBL" id="BAG33589.1"/>
    </source>
</evidence>
<accession>B2RJP4</accession>
<dbReference type="GO" id="GO:0003824">
    <property type="term" value="F:catalytic activity"/>
    <property type="evidence" value="ECO:0007669"/>
    <property type="project" value="InterPro"/>
</dbReference>
<dbReference type="InterPro" id="IPR013785">
    <property type="entry name" value="Aldolase_TIM"/>
</dbReference>
<reference evidence="7 8" key="1">
    <citation type="journal article" date="2008" name="DNA Res.">
        <title>Determination of the genome sequence of Porphyromonas gingivalis strain ATCC 33277 and genomic comparison with strain W83 revealed extensive genome rearrangements in P. gingivalis.</title>
        <authorList>
            <person name="Naito M."/>
            <person name="Hirakawa H."/>
            <person name="Yamashita A."/>
            <person name="Ohara N."/>
            <person name="Shoji M."/>
            <person name="Yukitake H."/>
            <person name="Nakayama K."/>
            <person name="Toh H."/>
            <person name="Yoshimura F."/>
            <person name="Kuhara S."/>
            <person name="Hattori M."/>
            <person name="Hayashi T."/>
            <person name="Nakayama K."/>
        </authorList>
    </citation>
    <scope>NUCLEOTIDE SEQUENCE [LARGE SCALE GENOMIC DNA]</scope>
    <source>
        <strain evidence="8">ATCC 33277 / DSM 20709 / CIP 103683 / JCM 12257 / NCTC 11834 / 2561</strain>
    </source>
</reference>
<dbReference type="PANTHER" id="PTHR11228">
    <property type="entry name" value="RADICAL SAM DOMAIN PROTEIN"/>
    <property type="match status" value="1"/>
</dbReference>
<dbReference type="CDD" id="cd01335">
    <property type="entry name" value="Radical_SAM"/>
    <property type="match status" value="1"/>
</dbReference>
<dbReference type="SUPFAM" id="SSF102114">
    <property type="entry name" value="Radical SAM enzymes"/>
    <property type="match status" value="1"/>
</dbReference>
<evidence type="ECO:0000313" key="8">
    <source>
        <dbReference type="Proteomes" id="UP000008842"/>
    </source>
</evidence>
<organism evidence="7 8">
    <name type="scientific">Porphyromonas gingivalis (strain ATCC 33277 / DSM 20709 / CIP 103683 / JCM 12257 / NCTC 11834 / 2561)</name>
    <dbReference type="NCBI Taxonomy" id="431947"/>
    <lineage>
        <taxon>Bacteria</taxon>
        <taxon>Pseudomonadati</taxon>
        <taxon>Bacteroidota</taxon>
        <taxon>Bacteroidia</taxon>
        <taxon>Bacteroidales</taxon>
        <taxon>Porphyromonadaceae</taxon>
        <taxon>Porphyromonas</taxon>
    </lineage>
</organism>
<dbReference type="SFLD" id="SFLDG01067">
    <property type="entry name" value="SPASM/twitch_domain_containing"/>
    <property type="match status" value="1"/>
</dbReference>
<gene>
    <name evidence="7" type="ordered locus">PGN_1070</name>
</gene>
<keyword evidence="4" id="KW-0408">Iron</keyword>
<dbReference type="GO" id="GO:0046872">
    <property type="term" value="F:metal ion binding"/>
    <property type="evidence" value="ECO:0007669"/>
    <property type="project" value="UniProtKB-KW"/>
</dbReference>
<dbReference type="KEGG" id="pgn:PGN_1070"/>
<dbReference type="HOGENOM" id="CLU_009273_4_1_10"/>
<dbReference type="RefSeq" id="WP_012458001.1">
    <property type="nucleotide sequence ID" value="NC_010729.1"/>
</dbReference>
<evidence type="ECO:0000256" key="3">
    <source>
        <dbReference type="ARBA" id="ARBA00022723"/>
    </source>
</evidence>
<proteinExistence type="predicted"/>
<sequence length="359" mass="40856">MRFHWQSPLLILSLKNVGSSIMREAVFKITNCCPCKCSFCESGNGLWRDIEDIVRDVWMESAQTFVNNGLEVAIISGGEPLLRADLASDMIKLFEKEGVFSVLNTSGVLFSRNSIDKMLCNLPNLVVFSIDSVNPVKHDRHRGIPNLFQTVLLSIQDIKKRIPDLSVGVRFVLTKHNFHDLPILLYLCSYLGIDCLKITNIENDSAGQYALSLEQIDFLFTEVIPKSLEVCKALCFQSESLMFDAQEKLNHLFKGLSPKCLSKNLFAVSDVPIYECPLKSQFCLIGADGNIHLCCEAEHQQYPILGNIQELDILELQKKMTFYKRRRLAYCIYCSAERNIQINFTNKCLKVNERCNYGR</sequence>
<feature type="domain" description="Radical SAM core" evidence="6">
    <location>
        <begin position="19"/>
        <end position="232"/>
    </location>
</feature>
<dbReference type="GO" id="GO:0051536">
    <property type="term" value="F:iron-sulfur cluster binding"/>
    <property type="evidence" value="ECO:0007669"/>
    <property type="project" value="UniProtKB-KW"/>
</dbReference>
<dbReference type="OrthoDB" id="9763993at2"/>
<dbReference type="BioCyc" id="PGIN431947:G1G2V-1217-MONOMER"/>
<dbReference type="Pfam" id="PF04055">
    <property type="entry name" value="Radical_SAM"/>
    <property type="match status" value="1"/>
</dbReference>
<dbReference type="InterPro" id="IPR007197">
    <property type="entry name" value="rSAM"/>
</dbReference>
<dbReference type="EMBL" id="AP009380">
    <property type="protein sequence ID" value="BAG33589.1"/>
    <property type="molecule type" value="Genomic_DNA"/>
</dbReference>
<dbReference type="InterPro" id="IPR050377">
    <property type="entry name" value="Radical_SAM_PqqE_MftC-like"/>
</dbReference>
<keyword evidence="3" id="KW-0479">Metal-binding</keyword>
<dbReference type="PROSITE" id="PS51918">
    <property type="entry name" value="RADICAL_SAM"/>
    <property type="match status" value="1"/>
</dbReference>
<protein>
    <recommendedName>
        <fullName evidence="6">Radical SAM core domain-containing protein</fullName>
    </recommendedName>
</protein>
<comment type="cofactor">
    <cofactor evidence="1">
        <name>[4Fe-4S] cluster</name>
        <dbReference type="ChEBI" id="CHEBI:49883"/>
    </cofactor>
</comment>
<keyword evidence="2" id="KW-0949">S-adenosyl-L-methionine</keyword>
<dbReference type="AlphaFoldDB" id="B2RJP4"/>
<keyword evidence="5" id="KW-0411">Iron-sulfur</keyword>
<dbReference type="eggNOG" id="COG0535">
    <property type="taxonomic scope" value="Bacteria"/>
</dbReference>